<dbReference type="Pfam" id="PF09350">
    <property type="entry name" value="DJC28_CD"/>
    <property type="match status" value="1"/>
</dbReference>
<dbReference type="InterPro" id="IPR018961">
    <property type="entry name" value="DnaJ_homolog_subfam-C_membr-28"/>
</dbReference>
<feature type="compositionally biased region" description="Polar residues" evidence="1">
    <location>
        <begin position="179"/>
        <end position="191"/>
    </location>
</feature>
<evidence type="ECO:0000259" key="2">
    <source>
        <dbReference type="Pfam" id="PF09350"/>
    </source>
</evidence>
<protein>
    <recommendedName>
        <fullName evidence="2">DnaJ homologue subfamily C member 28 conserved domain-containing protein</fullName>
    </recommendedName>
</protein>
<dbReference type="Proteomes" id="UP000298390">
    <property type="component" value="Unassembled WGS sequence"/>
</dbReference>
<evidence type="ECO:0000313" key="3">
    <source>
        <dbReference type="EMBL" id="TFY53963.1"/>
    </source>
</evidence>
<gene>
    <name evidence="3" type="ORF">EVJ58_g9146</name>
</gene>
<dbReference type="EMBL" id="SEKV01000754">
    <property type="protein sequence ID" value="TFY53963.1"/>
    <property type="molecule type" value="Genomic_DNA"/>
</dbReference>
<organism evidence="3 4">
    <name type="scientific">Rhodofomes roseus</name>
    <dbReference type="NCBI Taxonomy" id="34475"/>
    <lineage>
        <taxon>Eukaryota</taxon>
        <taxon>Fungi</taxon>
        <taxon>Dikarya</taxon>
        <taxon>Basidiomycota</taxon>
        <taxon>Agaricomycotina</taxon>
        <taxon>Agaricomycetes</taxon>
        <taxon>Polyporales</taxon>
        <taxon>Rhodofomes</taxon>
    </lineage>
</organism>
<sequence>MISARPLSLPNRILSVHPKTLHRAGRTRGISVSLVQYDEADHRASSKLLEDAAREEAEEARRPMRPSRAQILEDQNQNWTGDESVQDAVLRMLVDKYKPLRSGPIRTAEEKLRAAPPKVSTPEVSTPESGYHPLGESPSTLVSSSATDTTSTEGVSTQSTPRKYDPGEPILPGIPGHQPWQTTFKVPSHATSHVHYGQIPRQPSRKAAPPPLDEKEKRKQREMRRRTEHAGRLSRARESTLDYRLGIRSGPGAHRPNPTTLKGWTNLVEDRIQRAREEGLFNSVKGRGQPLVSPTQDKNPFIGREEFLMNRIVQRQGAAPPWVEVQGEVDSAIASFRELIKQSWTRRAIRLLTISQPAAQLPQLTPAEVSVLRDAEWEARERAFHDHALEEVNSLVRKYNGLAPYVVRRAYYMRGTELEKAYRDSAEDILQGLADRVANSSNRKDFIDVGFDDNGSSTGSASVAPFAPMSFRQMFRELWTTLRGR</sequence>
<reference evidence="3 4" key="1">
    <citation type="submission" date="2019-01" db="EMBL/GenBank/DDBJ databases">
        <title>Genome sequencing of the rare red list fungi Fomitopsis rosea.</title>
        <authorList>
            <person name="Buettner E."/>
            <person name="Kellner H."/>
        </authorList>
    </citation>
    <scope>NUCLEOTIDE SEQUENCE [LARGE SCALE GENOMIC DNA]</scope>
    <source>
        <strain evidence="3 4">DSM 105464</strain>
    </source>
</reference>
<name>A0A4Y9XWZ9_9APHY</name>
<feature type="region of interest" description="Disordered" evidence="1">
    <location>
        <begin position="105"/>
        <end position="262"/>
    </location>
</feature>
<dbReference type="PANTHER" id="PTHR39394">
    <property type="entry name" value="YALI0E31793P"/>
    <property type="match status" value="1"/>
</dbReference>
<comment type="caution">
    <text evidence="3">The sequence shown here is derived from an EMBL/GenBank/DDBJ whole genome shotgun (WGS) entry which is preliminary data.</text>
</comment>
<evidence type="ECO:0000256" key="1">
    <source>
        <dbReference type="SAM" id="MobiDB-lite"/>
    </source>
</evidence>
<feature type="compositionally biased region" description="Basic and acidic residues" evidence="1">
    <location>
        <begin position="228"/>
        <end position="241"/>
    </location>
</feature>
<dbReference type="AlphaFoldDB" id="A0A4Y9XWZ9"/>
<evidence type="ECO:0000313" key="4">
    <source>
        <dbReference type="Proteomes" id="UP000298390"/>
    </source>
</evidence>
<dbReference type="PANTHER" id="PTHR39394:SF1">
    <property type="entry name" value="DNAJ HOMOLOGUE SUBFAMILY C MEMBER 28 CONSERVED DOMAIN-CONTAINING PROTEIN"/>
    <property type="match status" value="1"/>
</dbReference>
<accession>A0A4Y9XWZ9</accession>
<proteinExistence type="predicted"/>
<feature type="domain" description="DnaJ homologue subfamily C member 28 conserved" evidence="2">
    <location>
        <begin position="267"/>
        <end position="337"/>
    </location>
</feature>
<feature type="compositionally biased region" description="Polar residues" evidence="1">
    <location>
        <begin position="137"/>
        <end position="161"/>
    </location>
</feature>